<dbReference type="STRING" id="1789004.FEMY_19730"/>
<dbReference type="PATRIC" id="fig|1789004.3.peg.2032"/>
<organism evidence="1 2">
    <name type="scientific">Ferrovum myxofaciens</name>
    <dbReference type="NCBI Taxonomy" id="416213"/>
    <lineage>
        <taxon>Bacteria</taxon>
        <taxon>Pseudomonadati</taxon>
        <taxon>Pseudomonadota</taxon>
        <taxon>Betaproteobacteria</taxon>
        <taxon>Ferrovales</taxon>
        <taxon>Ferrovaceae</taxon>
        <taxon>Ferrovum</taxon>
    </lineage>
</organism>
<sequence length="242" mass="25648">MINFGSGYLYGISSATNSTPRKFGTLQDVTFDFTFTTKELYGQQSFAVDVRRGEGKFTGKAKFANISGGLVNDIFFGQNATPGLILSVIGELGNIPAATPYTVTVVNAATFDTDLGVVYAATGLPFTKVISNPATGQYAEASGVYTFSAGDAGIPVLIDYLYTTATGGTRIALTNQIMGTTPTFMAIFTAHVGPKVATLKLNQCTSTKLSFATKLEDYAIPEMDFSIMVDSSNTLGWISFAD</sequence>
<accession>A0A149VX81</accession>
<keyword evidence="2" id="KW-1185">Reference proteome</keyword>
<dbReference type="RefSeq" id="WP_031597416.1">
    <property type="nucleotide sequence ID" value="NZ_JPOQ01000056.1"/>
</dbReference>
<protein>
    <submittedName>
        <fullName evidence="1">Uncharacterized protein</fullName>
    </submittedName>
</protein>
<comment type="caution">
    <text evidence="1">The sequence shown here is derived from an EMBL/GenBank/DDBJ whole genome shotgun (WGS) entry which is preliminary data.</text>
</comment>
<name>A0A149VX81_9PROT</name>
<evidence type="ECO:0000313" key="1">
    <source>
        <dbReference type="EMBL" id="KXW57514.1"/>
    </source>
</evidence>
<proteinExistence type="predicted"/>
<dbReference type="AlphaFoldDB" id="A0A149VX81"/>
<dbReference type="EMBL" id="LRRD01000054">
    <property type="protein sequence ID" value="KXW57514.1"/>
    <property type="molecule type" value="Genomic_DNA"/>
</dbReference>
<evidence type="ECO:0000313" key="2">
    <source>
        <dbReference type="Proteomes" id="UP000075653"/>
    </source>
</evidence>
<gene>
    <name evidence="1" type="ORF">FEMY_19730</name>
</gene>
<dbReference type="Proteomes" id="UP000075653">
    <property type="component" value="Unassembled WGS sequence"/>
</dbReference>
<reference evidence="1 2" key="1">
    <citation type="submission" date="2016-01" db="EMBL/GenBank/DDBJ databases">
        <title>Genome sequence of the acidophilic iron oxidising Ferrovum strain Z-31.</title>
        <authorList>
            <person name="Poehlein A."/>
            <person name="Ullrich S.R."/>
            <person name="Schloemann M."/>
            <person name="Muehling M."/>
            <person name="Daniel R."/>
        </authorList>
    </citation>
    <scope>NUCLEOTIDE SEQUENCE [LARGE SCALE GENOMIC DNA]</scope>
    <source>
        <strain evidence="1 2">Z-31</strain>
    </source>
</reference>
<dbReference type="OrthoDB" id="6816093at2"/>